<sequence length="194" mass="21825">MTLDEMIQQCAVDIDEELPKSGGVYVGDELVTANKIVAGLNYAYQKAARDKHFLTMQETMTLDDKRSFTVSSLAQPVVKVWNVYDASGEPIDWIERNQATIVCSDYDSGAAVTVEYSYLPPRLLIANLNGSPLITERQIDHMIFCYYADFYVLSLEPDNESREKASTFLGLFNDGIDSAPMAMSSEYTIFRVER</sequence>
<organism evidence="1 2">
    <name type="scientific">Paenibacillus lycopersici</name>
    <dbReference type="NCBI Taxonomy" id="2704462"/>
    <lineage>
        <taxon>Bacteria</taxon>
        <taxon>Bacillati</taxon>
        <taxon>Bacillota</taxon>
        <taxon>Bacilli</taxon>
        <taxon>Bacillales</taxon>
        <taxon>Paenibacillaceae</taxon>
        <taxon>Paenibacillus</taxon>
    </lineage>
</organism>
<protein>
    <submittedName>
        <fullName evidence="1">Uncharacterized protein</fullName>
    </submittedName>
</protein>
<reference evidence="1 2" key="1">
    <citation type="submission" date="2020-01" db="EMBL/GenBank/DDBJ databases">
        <title>Paenibacillus sp. nov., isolated from tomato rhizosphere.</title>
        <authorList>
            <person name="Weon H.-Y."/>
            <person name="Lee S.A."/>
        </authorList>
    </citation>
    <scope>NUCLEOTIDE SEQUENCE [LARGE SCALE GENOMIC DNA]</scope>
    <source>
        <strain evidence="1 2">12200R-189</strain>
    </source>
</reference>
<dbReference type="KEGG" id="plyc:GXP70_12445"/>
<name>A0A6C0G291_9BACL</name>
<proteinExistence type="predicted"/>
<dbReference type="EMBL" id="CP048209">
    <property type="protein sequence ID" value="QHT60670.1"/>
    <property type="molecule type" value="Genomic_DNA"/>
</dbReference>
<evidence type="ECO:0000313" key="2">
    <source>
        <dbReference type="Proteomes" id="UP000476064"/>
    </source>
</evidence>
<dbReference type="AlphaFoldDB" id="A0A6C0G291"/>
<dbReference type="RefSeq" id="WP_162357065.1">
    <property type="nucleotide sequence ID" value="NZ_CP048209.1"/>
</dbReference>
<dbReference type="Proteomes" id="UP000476064">
    <property type="component" value="Chromosome"/>
</dbReference>
<accession>A0A6C0G291</accession>
<gene>
    <name evidence="1" type="ORF">GXP70_12445</name>
</gene>
<keyword evidence="2" id="KW-1185">Reference proteome</keyword>
<evidence type="ECO:0000313" key="1">
    <source>
        <dbReference type="EMBL" id="QHT60670.1"/>
    </source>
</evidence>